<comment type="caution">
    <text evidence="2">The sequence shown here is derived from an EMBL/GenBank/DDBJ whole genome shotgun (WGS) entry which is preliminary data.</text>
</comment>
<accession>A0AAD4RDS8</accession>
<reference evidence="2" key="1">
    <citation type="submission" date="2022-01" db="EMBL/GenBank/DDBJ databases">
        <title>Genome Sequence Resource for Two Populations of Ditylenchus destructor, the Migratory Endoparasitic Phytonematode.</title>
        <authorList>
            <person name="Zhang H."/>
            <person name="Lin R."/>
            <person name="Xie B."/>
        </authorList>
    </citation>
    <scope>NUCLEOTIDE SEQUENCE</scope>
    <source>
        <strain evidence="2">BazhouSP</strain>
    </source>
</reference>
<dbReference type="AlphaFoldDB" id="A0AAD4RDS8"/>
<evidence type="ECO:0000313" key="2">
    <source>
        <dbReference type="EMBL" id="KAI1728990.1"/>
    </source>
</evidence>
<gene>
    <name evidence="2" type="ORF">DdX_01204</name>
</gene>
<proteinExistence type="predicted"/>
<keyword evidence="3" id="KW-1185">Reference proteome</keyword>
<dbReference type="EMBL" id="JAKKPZ010000001">
    <property type="protein sequence ID" value="KAI1728990.1"/>
    <property type="molecule type" value="Genomic_DNA"/>
</dbReference>
<organism evidence="2 3">
    <name type="scientific">Ditylenchus destructor</name>
    <dbReference type="NCBI Taxonomy" id="166010"/>
    <lineage>
        <taxon>Eukaryota</taxon>
        <taxon>Metazoa</taxon>
        <taxon>Ecdysozoa</taxon>
        <taxon>Nematoda</taxon>
        <taxon>Chromadorea</taxon>
        <taxon>Rhabditida</taxon>
        <taxon>Tylenchina</taxon>
        <taxon>Tylenchomorpha</taxon>
        <taxon>Sphaerularioidea</taxon>
        <taxon>Anguinidae</taxon>
        <taxon>Anguininae</taxon>
        <taxon>Ditylenchus</taxon>
    </lineage>
</organism>
<sequence>MEEYPIVFSHPHSPPQILPHTVNIELSSRSHYISNGTHKKAQIRFPEGTPAISHKIDVIQTSQAKREKSDAVPKWTALEQNFFRSLDSLSSLKWIDKIGQVMARCTSCIVGQAANIVSIIASPSQVITVKEKVHSRHLELEPLCCLSSCLVRGGCYAILVFELMYIVVTLLIVGFKIYSSGRLNFWDEFEENFNEVVTHQLWLYLLVVFDLVTIVAVFTLFRGLVAFDRKCVKMHWRYDFIALGFNIVAFVAYLACSVKVSVIL</sequence>
<evidence type="ECO:0000256" key="1">
    <source>
        <dbReference type="SAM" id="Phobius"/>
    </source>
</evidence>
<feature type="transmembrane region" description="Helical" evidence="1">
    <location>
        <begin position="201"/>
        <end position="224"/>
    </location>
</feature>
<name>A0AAD4RDS8_9BILA</name>
<evidence type="ECO:0000313" key="3">
    <source>
        <dbReference type="Proteomes" id="UP001201812"/>
    </source>
</evidence>
<feature type="transmembrane region" description="Helical" evidence="1">
    <location>
        <begin position="156"/>
        <end position="178"/>
    </location>
</feature>
<keyword evidence="1" id="KW-0812">Transmembrane</keyword>
<keyword evidence="1" id="KW-1133">Transmembrane helix</keyword>
<feature type="transmembrane region" description="Helical" evidence="1">
    <location>
        <begin position="236"/>
        <end position="255"/>
    </location>
</feature>
<protein>
    <submittedName>
        <fullName evidence="2">Uncharacterized protein</fullName>
    </submittedName>
</protein>
<dbReference type="Proteomes" id="UP001201812">
    <property type="component" value="Unassembled WGS sequence"/>
</dbReference>
<keyword evidence="1" id="KW-0472">Membrane</keyword>